<reference evidence="1" key="1">
    <citation type="submission" date="2021-02" db="EMBL/GenBank/DDBJ databases">
        <title>Genome analysis of blister spot of apple pathogen from New York area.</title>
        <authorList>
            <person name="Kandel P."/>
            <person name="Hockett K.L."/>
            <person name="Santander R."/>
            <person name="Acimovic S."/>
        </authorList>
    </citation>
    <scope>NUCLEOTIDE SEQUENCE</scope>
    <source>
        <strain evidence="1">PSP1</strain>
    </source>
</reference>
<protein>
    <submittedName>
        <fullName evidence="1">Uncharacterized protein</fullName>
    </submittedName>
</protein>
<name>A0AA43DX53_PSESX</name>
<organism evidence="1 2">
    <name type="scientific">Pseudomonas syringae pv. papulans</name>
    <dbReference type="NCBI Taxonomy" id="83963"/>
    <lineage>
        <taxon>Bacteria</taxon>
        <taxon>Pseudomonadati</taxon>
        <taxon>Pseudomonadota</taxon>
        <taxon>Gammaproteobacteria</taxon>
        <taxon>Pseudomonadales</taxon>
        <taxon>Pseudomonadaceae</taxon>
        <taxon>Pseudomonas</taxon>
        <taxon>Pseudomonas syringae</taxon>
    </lineage>
</organism>
<evidence type="ECO:0000313" key="1">
    <source>
        <dbReference type="EMBL" id="MDH4624356.1"/>
    </source>
</evidence>
<gene>
    <name evidence="1" type="ORF">JW322_21955</name>
</gene>
<dbReference type="RefSeq" id="WP_152644356.1">
    <property type="nucleotide sequence ID" value="NZ_JAFFRY010000136.1"/>
</dbReference>
<comment type="caution">
    <text evidence="1">The sequence shown here is derived from an EMBL/GenBank/DDBJ whole genome shotgun (WGS) entry which is preliminary data.</text>
</comment>
<dbReference type="AlphaFoldDB" id="A0AA43DX53"/>
<dbReference type="EMBL" id="JAFFRZ010000001">
    <property type="protein sequence ID" value="MDH4624356.1"/>
    <property type="molecule type" value="Genomic_DNA"/>
</dbReference>
<proteinExistence type="predicted"/>
<evidence type="ECO:0000313" key="2">
    <source>
        <dbReference type="Proteomes" id="UP001162155"/>
    </source>
</evidence>
<accession>A0AA43DX53</accession>
<sequence length="101" mass="10913">MVEGAQCAKATGCWLFLQRLLSTLAPSAVDNLLRWTPENAGSLEALNERLKTSDPSSLAKQKRDTCVQVTNIVKGIKIAVAAFGAEQIQTIRTQRSPSVIS</sequence>
<dbReference type="Proteomes" id="UP001162155">
    <property type="component" value="Unassembled WGS sequence"/>
</dbReference>